<dbReference type="Pfam" id="PF13791">
    <property type="entry name" value="Sigma_reg_C"/>
    <property type="match status" value="1"/>
</dbReference>
<accession>A0A060RIW2</accession>
<evidence type="ECO:0000259" key="3">
    <source>
        <dbReference type="Pfam" id="PF13800"/>
    </source>
</evidence>
<dbReference type="Pfam" id="PF13800">
    <property type="entry name" value="Sigma_reg_N"/>
    <property type="match status" value="1"/>
</dbReference>
<keyword evidence="1" id="KW-0472">Membrane</keyword>
<evidence type="ECO:0008006" key="6">
    <source>
        <dbReference type="Google" id="ProtNLM"/>
    </source>
</evidence>
<evidence type="ECO:0000313" key="5">
    <source>
        <dbReference type="Proteomes" id="UP000027584"/>
    </source>
</evidence>
<protein>
    <recommendedName>
        <fullName evidence="6">Sigma factor regulator N-terminal</fullName>
    </recommendedName>
</protein>
<feature type="domain" description="Sigma factor regulator C-terminal" evidence="2">
    <location>
        <begin position="166"/>
        <end position="307"/>
    </location>
</feature>
<evidence type="ECO:0000313" key="4">
    <source>
        <dbReference type="EMBL" id="CDO18902.1"/>
    </source>
</evidence>
<comment type="caution">
    <text evidence="4">The sequence shown here is derived from an EMBL/GenBank/DDBJ whole genome shotgun (WGS) entry which is preliminary data.</text>
</comment>
<name>A0A060RIW2_9STRE</name>
<sequence>MTISNDFEKIATKNKRKNRLKTVGISVGAMLISALIIFLGLRSLTERHAEMVKENYLLRSEIAYPNIDYTTWGFEANSEFTGTFYSHRSKNIDGISVPFEEYQGNYSIIRPMSASQNEGLEEGDSNSSNYTHGNLYKVPIFYNVNASAKTVSMEVTQDISKVAEMTGQAVEVAITFDKPYTYQEITDMVPNNLLVNWYWIGTSSTVDTANLALDAQLGFAPSSINDYAADFKNFKSNLKKAIESDAVGFRYSIEDETLSLEDDAKTYLKNNSNYKTATFSGVILTGRAENFAQLEDKDWIYASNIGQSVTIQPYHTLTK</sequence>
<dbReference type="InterPro" id="IPR029101">
    <property type="entry name" value="Sigma_reg_N"/>
</dbReference>
<dbReference type="EMBL" id="CCBC010000209">
    <property type="protein sequence ID" value="CDO18902.1"/>
    <property type="molecule type" value="Genomic_DNA"/>
</dbReference>
<dbReference type="InterPro" id="IPR025672">
    <property type="entry name" value="Sigma_reg_C_dom"/>
</dbReference>
<keyword evidence="1" id="KW-1133">Transmembrane helix</keyword>
<dbReference type="Proteomes" id="UP000027584">
    <property type="component" value="Unassembled WGS sequence"/>
</dbReference>
<organism evidence="4 5">
    <name type="scientific">Streptococcus gallolyticus</name>
    <dbReference type="NCBI Taxonomy" id="315405"/>
    <lineage>
        <taxon>Bacteria</taxon>
        <taxon>Bacillati</taxon>
        <taxon>Bacillota</taxon>
        <taxon>Bacilli</taxon>
        <taxon>Lactobacillales</taxon>
        <taxon>Streptococcaceae</taxon>
        <taxon>Streptococcus</taxon>
    </lineage>
</organism>
<evidence type="ECO:0000256" key="1">
    <source>
        <dbReference type="SAM" id="Phobius"/>
    </source>
</evidence>
<evidence type="ECO:0000259" key="2">
    <source>
        <dbReference type="Pfam" id="PF13791"/>
    </source>
</evidence>
<reference evidence="4 5" key="1">
    <citation type="submission" date="2014-02" db="EMBL/GenBank/DDBJ databases">
        <authorList>
            <person name="Manrique M."/>
        </authorList>
    </citation>
    <scope>NUCLEOTIDE SEQUENCE [LARGE SCALE GENOMIC DNA]</scope>
    <source>
        <strain evidence="4 5">LMG17956</strain>
    </source>
</reference>
<feature type="transmembrane region" description="Helical" evidence="1">
    <location>
        <begin position="20"/>
        <end position="41"/>
    </location>
</feature>
<dbReference type="AlphaFoldDB" id="A0A060RIW2"/>
<gene>
    <name evidence="4" type="ORF">BN963_SGAL_02109</name>
</gene>
<proteinExistence type="predicted"/>
<feature type="domain" description="Sigma factor regulator N-terminal" evidence="3">
    <location>
        <begin position="9"/>
        <end position="94"/>
    </location>
</feature>
<keyword evidence="1" id="KW-0812">Transmembrane</keyword>
<reference evidence="4 5" key="2">
    <citation type="submission" date="2014-05" db="EMBL/GenBank/DDBJ databases">
        <title>Genome sequence of Streptococcus gallolyticus.</title>
        <authorList>
            <person name="Del Campo R."/>
        </authorList>
    </citation>
    <scope>NUCLEOTIDE SEQUENCE [LARGE SCALE GENOMIC DNA]</scope>
    <source>
        <strain evidence="4 5">LMG17956</strain>
    </source>
</reference>